<dbReference type="SUPFAM" id="SSF55729">
    <property type="entry name" value="Acyl-CoA N-acyltransferases (Nat)"/>
    <property type="match status" value="1"/>
</dbReference>
<dbReference type="AlphaFoldDB" id="A0A813VMU2"/>
<dbReference type="GO" id="GO:0016747">
    <property type="term" value="F:acyltransferase activity, transferring groups other than amino-acyl groups"/>
    <property type="evidence" value="ECO:0007669"/>
    <property type="project" value="InterPro"/>
</dbReference>
<dbReference type="Proteomes" id="UP000663868">
    <property type="component" value="Unassembled WGS sequence"/>
</dbReference>
<dbReference type="Gene3D" id="3.40.630.30">
    <property type="match status" value="1"/>
</dbReference>
<evidence type="ECO:0000313" key="4">
    <source>
        <dbReference type="Proteomes" id="UP000663860"/>
    </source>
</evidence>
<protein>
    <recommendedName>
        <fullName evidence="1">N-acetyltransferase domain-containing protein</fullName>
    </recommendedName>
</protein>
<organism evidence="2 4">
    <name type="scientific">Adineta steineri</name>
    <dbReference type="NCBI Taxonomy" id="433720"/>
    <lineage>
        <taxon>Eukaryota</taxon>
        <taxon>Metazoa</taxon>
        <taxon>Spiralia</taxon>
        <taxon>Gnathifera</taxon>
        <taxon>Rotifera</taxon>
        <taxon>Eurotatoria</taxon>
        <taxon>Bdelloidea</taxon>
        <taxon>Adinetida</taxon>
        <taxon>Adinetidae</taxon>
        <taxon>Adineta</taxon>
    </lineage>
</organism>
<evidence type="ECO:0000259" key="1">
    <source>
        <dbReference type="PROSITE" id="PS51186"/>
    </source>
</evidence>
<dbReference type="PROSITE" id="PS51186">
    <property type="entry name" value="GNAT"/>
    <property type="match status" value="1"/>
</dbReference>
<accession>A0A813VMU2</accession>
<dbReference type="Proteomes" id="UP000663860">
    <property type="component" value="Unassembled WGS sequence"/>
</dbReference>
<dbReference type="CDD" id="cd04301">
    <property type="entry name" value="NAT_SF"/>
    <property type="match status" value="1"/>
</dbReference>
<reference evidence="2" key="1">
    <citation type="submission" date="2021-02" db="EMBL/GenBank/DDBJ databases">
        <authorList>
            <person name="Nowell W R."/>
        </authorList>
    </citation>
    <scope>NUCLEOTIDE SEQUENCE</scope>
</reference>
<dbReference type="EMBL" id="CAJOBB010000599">
    <property type="protein sequence ID" value="CAF3713531.1"/>
    <property type="molecule type" value="Genomic_DNA"/>
</dbReference>
<feature type="domain" description="N-acetyltransferase" evidence="1">
    <location>
        <begin position="52"/>
        <end position="207"/>
    </location>
</feature>
<dbReference type="InterPro" id="IPR016181">
    <property type="entry name" value="Acyl_CoA_acyltransferase"/>
</dbReference>
<dbReference type="InterPro" id="IPR000182">
    <property type="entry name" value="GNAT_dom"/>
</dbReference>
<evidence type="ECO:0000313" key="2">
    <source>
        <dbReference type="EMBL" id="CAF0845571.1"/>
    </source>
</evidence>
<dbReference type="EMBL" id="CAJNOE010000065">
    <property type="protein sequence ID" value="CAF0845571.1"/>
    <property type="molecule type" value="Genomic_DNA"/>
</dbReference>
<comment type="caution">
    <text evidence="2">The sequence shown here is derived from an EMBL/GenBank/DDBJ whole genome shotgun (WGS) entry which is preliminary data.</text>
</comment>
<proteinExistence type="predicted"/>
<sequence length="217" mass="26001">MKLEFINYKSIYLKSCAKLIKETWTIDDELINPSQSRHLYYYYIRNCVDNSIYTQLIIDKETENVLGILFGSNQNETTYKSSVKNFRNFLIFFKHIIFGHLGKRFIALKYMKDTLDLDKCIEKYCENFDSELNLFVLSKELQGQGYGKQLMNNFIEFCKTQGEIHNIFLWTDISCNYGFYEHYGFKLYKQFYDDRLTDHDDKRTDKPNGFIFCKESI</sequence>
<name>A0A813VMU2_9BILA</name>
<evidence type="ECO:0000313" key="3">
    <source>
        <dbReference type="EMBL" id="CAF3713531.1"/>
    </source>
</evidence>
<gene>
    <name evidence="2" type="ORF">IZO911_LOCUS9304</name>
    <name evidence="3" type="ORF">KXQ929_LOCUS11906</name>
</gene>
<dbReference type="Pfam" id="PF00583">
    <property type="entry name" value="Acetyltransf_1"/>
    <property type="match status" value="1"/>
</dbReference>